<dbReference type="AlphaFoldDB" id="A0A4P7XHJ2"/>
<dbReference type="KEGG" id="hmi:soil367_11480"/>
<accession>A0A4P7XHJ2</accession>
<evidence type="ECO:0000313" key="1">
    <source>
        <dbReference type="EMBL" id="QCF26509.1"/>
    </source>
</evidence>
<name>A0A4P7XHJ2_9ALTE</name>
<sequence>MTKKVSCSSIRGACQLPSDAGVASVLRTRMATFFIGREVGCGPSQQVSEENLGIEAPAGAQRFLWRIPIKYIFPVSILAIRRSLICTATTTISAIF</sequence>
<dbReference type="Proteomes" id="UP000298049">
    <property type="component" value="Chromosome"/>
</dbReference>
<organism evidence="1 2">
    <name type="scientific">Hydrocarboniclastica marina</name>
    <dbReference type="NCBI Taxonomy" id="2259620"/>
    <lineage>
        <taxon>Bacteria</taxon>
        <taxon>Pseudomonadati</taxon>
        <taxon>Pseudomonadota</taxon>
        <taxon>Gammaproteobacteria</taxon>
        <taxon>Alteromonadales</taxon>
        <taxon>Alteromonadaceae</taxon>
        <taxon>Hydrocarboniclastica</taxon>
    </lineage>
</organism>
<dbReference type="EMBL" id="CP031093">
    <property type="protein sequence ID" value="QCF26509.1"/>
    <property type="molecule type" value="Genomic_DNA"/>
</dbReference>
<evidence type="ECO:0000313" key="2">
    <source>
        <dbReference type="Proteomes" id="UP000298049"/>
    </source>
</evidence>
<keyword evidence="2" id="KW-1185">Reference proteome</keyword>
<reference evidence="1 2" key="1">
    <citation type="submission" date="2018-07" db="EMBL/GenBank/DDBJ databases">
        <title>Marsedoiliclastica nanhaica gen. nov. sp. nov., a novel marine hydrocarbonoclastic bacterium isolated from an in-situ enriched hydrocarbon-degrading consortium in deep-sea sediment.</title>
        <authorList>
            <person name="Dong C."/>
            <person name="Ma T."/>
            <person name="Liu R."/>
            <person name="Shao Z."/>
        </authorList>
    </citation>
    <scope>NUCLEOTIDE SEQUENCE [LARGE SCALE GENOMIC DNA]</scope>
    <source>
        <strain evidence="2">soil36-7</strain>
    </source>
</reference>
<protein>
    <submittedName>
        <fullName evidence="1">Uncharacterized protein</fullName>
    </submittedName>
</protein>
<gene>
    <name evidence="1" type="ORF">soil367_11480</name>
</gene>
<proteinExistence type="predicted"/>